<keyword evidence="3" id="KW-0539">Nucleus</keyword>
<dbReference type="EMBL" id="JBEFKJ010000013">
    <property type="protein sequence ID" value="KAL2042857.1"/>
    <property type="molecule type" value="Genomic_DNA"/>
</dbReference>
<organism evidence="6 7">
    <name type="scientific">Stereocaulon virgatum</name>
    <dbReference type="NCBI Taxonomy" id="373712"/>
    <lineage>
        <taxon>Eukaryota</taxon>
        <taxon>Fungi</taxon>
        <taxon>Dikarya</taxon>
        <taxon>Ascomycota</taxon>
        <taxon>Pezizomycotina</taxon>
        <taxon>Lecanoromycetes</taxon>
        <taxon>OSLEUM clade</taxon>
        <taxon>Lecanoromycetidae</taxon>
        <taxon>Lecanorales</taxon>
        <taxon>Lecanorineae</taxon>
        <taxon>Stereocaulaceae</taxon>
        <taxon>Stereocaulon</taxon>
    </lineage>
</organism>
<dbReference type="PROSITE" id="PS50048">
    <property type="entry name" value="ZN2_CY6_FUNGAL_2"/>
    <property type="match status" value="1"/>
</dbReference>
<comment type="subcellular location">
    <subcellularLocation>
        <location evidence="1">Nucleus</location>
    </subcellularLocation>
</comment>
<dbReference type="InterPro" id="IPR050613">
    <property type="entry name" value="Sec_Metabolite_Reg"/>
</dbReference>
<dbReference type="PANTHER" id="PTHR31001:SF50">
    <property type="entry name" value="ZN(II)2CYS6 TRANSCRIPTION FACTOR (EUROFUNG)"/>
    <property type="match status" value="1"/>
</dbReference>
<feature type="region of interest" description="Disordered" evidence="4">
    <location>
        <begin position="161"/>
        <end position="187"/>
    </location>
</feature>
<evidence type="ECO:0000259" key="5">
    <source>
        <dbReference type="PROSITE" id="PS50048"/>
    </source>
</evidence>
<protein>
    <recommendedName>
        <fullName evidence="5">Zn(2)-C6 fungal-type domain-containing protein</fullName>
    </recommendedName>
</protein>
<dbReference type="Pfam" id="PF00172">
    <property type="entry name" value="Zn_clus"/>
    <property type="match status" value="1"/>
</dbReference>
<proteinExistence type="predicted"/>
<feature type="region of interest" description="Disordered" evidence="4">
    <location>
        <begin position="103"/>
        <end position="132"/>
    </location>
</feature>
<gene>
    <name evidence="6" type="ORF">N7G274_004617</name>
</gene>
<dbReference type="InterPro" id="IPR001138">
    <property type="entry name" value="Zn2Cys6_DnaBD"/>
</dbReference>
<dbReference type="PANTHER" id="PTHR31001">
    <property type="entry name" value="UNCHARACTERIZED TRANSCRIPTIONAL REGULATORY PROTEIN"/>
    <property type="match status" value="1"/>
</dbReference>
<comment type="caution">
    <text evidence="6">The sequence shown here is derived from an EMBL/GenBank/DDBJ whole genome shotgun (WGS) entry which is preliminary data.</text>
</comment>
<dbReference type="SMART" id="SM00906">
    <property type="entry name" value="Fungal_trans"/>
    <property type="match status" value="1"/>
</dbReference>
<evidence type="ECO:0000256" key="2">
    <source>
        <dbReference type="ARBA" id="ARBA00022723"/>
    </source>
</evidence>
<dbReference type="InterPro" id="IPR036864">
    <property type="entry name" value="Zn2-C6_fun-type_DNA-bd_sf"/>
</dbReference>
<reference evidence="6 7" key="1">
    <citation type="submission" date="2024-09" db="EMBL/GenBank/DDBJ databases">
        <title>Rethinking Asexuality: The Enigmatic Case of Functional Sexual Genes in Lepraria (Stereocaulaceae).</title>
        <authorList>
            <person name="Doellman M."/>
            <person name="Sun Y."/>
            <person name="Barcenas-Pena A."/>
            <person name="Lumbsch H.T."/>
            <person name="Grewe F."/>
        </authorList>
    </citation>
    <scope>NUCLEOTIDE SEQUENCE [LARGE SCALE GENOMIC DNA]</scope>
    <source>
        <strain evidence="6 7">Mercado 3170</strain>
    </source>
</reference>
<evidence type="ECO:0000256" key="3">
    <source>
        <dbReference type="ARBA" id="ARBA00023242"/>
    </source>
</evidence>
<evidence type="ECO:0000256" key="4">
    <source>
        <dbReference type="SAM" id="MobiDB-lite"/>
    </source>
</evidence>
<feature type="compositionally biased region" description="Polar residues" evidence="4">
    <location>
        <begin position="15"/>
        <end position="30"/>
    </location>
</feature>
<evidence type="ECO:0000313" key="7">
    <source>
        <dbReference type="Proteomes" id="UP001590950"/>
    </source>
</evidence>
<dbReference type="SMART" id="SM00066">
    <property type="entry name" value="GAL4"/>
    <property type="match status" value="1"/>
</dbReference>
<feature type="compositionally biased region" description="Polar residues" evidence="4">
    <location>
        <begin position="169"/>
        <end position="186"/>
    </location>
</feature>
<dbReference type="CDD" id="cd12148">
    <property type="entry name" value="fungal_TF_MHR"/>
    <property type="match status" value="1"/>
</dbReference>
<feature type="domain" description="Zn(2)-C6 fungal-type" evidence="5">
    <location>
        <begin position="30"/>
        <end position="59"/>
    </location>
</feature>
<dbReference type="SUPFAM" id="SSF57701">
    <property type="entry name" value="Zn2/Cys6 DNA-binding domain"/>
    <property type="match status" value="1"/>
</dbReference>
<feature type="region of interest" description="Disordered" evidence="4">
    <location>
        <begin position="1"/>
        <end position="31"/>
    </location>
</feature>
<dbReference type="PROSITE" id="PS00463">
    <property type="entry name" value="ZN2_CY6_FUNGAL_1"/>
    <property type="match status" value="1"/>
</dbReference>
<evidence type="ECO:0000313" key="6">
    <source>
        <dbReference type="EMBL" id="KAL2042857.1"/>
    </source>
</evidence>
<accession>A0ABR4AE56</accession>
<dbReference type="CDD" id="cd00067">
    <property type="entry name" value="GAL4"/>
    <property type="match status" value="1"/>
</dbReference>
<keyword evidence="7" id="KW-1185">Reference proteome</keyword>
<name>A0ABR4AE56_9LECA</name>
<dbReference type="Pfam" id="PF04082">
    <property type="entry name" value="Fungal_trans"/>
    <property type="match status" value="1"/>
</dbReference>
<keyword evidence="2" id="KW-0479">Metal-binding</keyword>
<dbReference type="Gene3D" id="4.10.240.10">
    <property type="entry name" value="Zn(2)-C6 fungal-type DNA-binding domain"/>
    <property type="match status" value="1"/>
</dbReference>
<sequence length="741" mass="82902">MDGQSQRTGSGGLVPNSSTLPRRTTQQPLSCTHCRQRKIKCDKSNPCSNCKRSGLDCVFPERARHPKKRRDGSKANNEELLRRLGRMEELIEKLKVEGKDMMENKVAPSGTGSPVTPESKGPVFDGARSSQETGMDVSRFIGSGFWRSLTNEVEGLRQTMDDVSDGEEQSPNPAQSPSETTSSHSYTVFGPSALLPKDLPCLHPTSAHIPLLCDFYARNVDPMFKVLHIPTLRNLTSKASADPQKIPSGNYIEALLFSVYYAAITSLTEDQCQQCFQDGRESLLARYRSGTETALVNADLMNTTELGTIQALAIFIIAVRSNDDSQFAWTLTSIAVRLATAHGLHRENSKSGLTPFAVEIRRRLWWQMVTLDIRACEDRGSDPIILQGSFNTKMPLNINDGDMAPDSTLPILERRGFTEMTKTKISHHAWETSLAVSYVPPVMEGDEDAPPKFSFEQKETLLNQLESRFQEEVLMYCVPSNALTWTAAVITRLIMARLRLSLYHPPLHDNRSASHQYVARDLVLLVAVQCMELSHLLDAEPAAEPWRWFFRTFVQWHSLAAALAELCVQSRGPLAERAWRIIDVVFDDWAARIADSSKGMLWRPIRKLMTKAQAKRNESQSKSISSIPQQQQPLPHFASLSCDQFQHQQPIGIWNSQGSVPEISTEPMPITMLTSVSTQPFGPDEDLTPDIFASLNVNESMNTINWAEWDAFMQDYQMPDVAGTTDVNSVNGDMSHLGAWW</sequence>
<dbReference type="Proteomes" id="UP001590950">
    <property type="component" value="Unassembled WGS sequence"/>
</dbReference>
<dbReference type="InterPro" id="IPR007219">
    <property type="entry name" value="XnlR_reg_dom"/>
</dbReference>
<evidence type="ECO:0000256" key="1">
    <source>
        <dbReference type="ARBA" id="ARBA00004123"/>
    </source>
</evidence>